<dbReference type="Gene3D" id="2.130.10.10">
    <property type="entry name" value="YVTN repeat-like/Quinoprotein amine dehydrogenase"/>
    <property type="match status" value="2"/>
</dbReference>
<protein>
    <recommendedName>
        <fullName evidence="6">Guanine nucleotide-binding protein subunit beta-like protein 1</fullName>
    </recommendedName>
</protein>
<dbReference type="PROSITE" id="PS00678">
    <property type="entry name" value="WD_REPEATS_1"/>
    <property type="match status" value="2"/>
</dbReference>
<feature type="repeat" description="WD" evidence="3">
    <location>
        <begin position="66"/>
        <end position="108"/>
    </location>
</feature>
<organism evidence="4 5">
    <name type="scientific">Littorina saxatilis</name>
    <dbReference type="NCBI Taxonomy" id="31220"/>
    <lineage>
        <taxon>Eukaryota</taxon>
        <taxon>Metazoa</taxon>
        <taxon>Spiralia</taxon>
        <taxon>Lophotrochozoa</taxon>
        <taxon>Mollusca</taxon>
        <taxon>Gastropoda</taxon>
        <taxon>Caenogastropoda</taxon>
        <taxon>Littorinimorpha</taxon>
        <taxon>Littorinoidea</taxon>
        <taxon>Littorinidae</taxon>
        <taxon>Littorina</taxon>
    </lineage>
</organism>
<evidence type="ECO:0000313" key="5">
    <source>
        <dbReference type="Proteomes" id="UP001374579"/>
    </source>
</evidence>
<keyword evidence="5" id="KW-1185">Reference proteome</keyword>
<dbReference type="InterPro" id="IPR001680">
    <property type="entry name" value="WD40_rpt"/>
</dbReference>
<gene>
    <name evidence="4" type="ORF">V1264_015749</name>
</gene>
<dbReference type="InterPro" id="IPR019775">
    <property type="entry name" value="WD40_repeat_CS"/>
</dbReference>
<dbReference type="SUPFAM" id="SSF50978">
    <property type="entry name" value="WD40 repeat-like"/>
    <property type="match status" value="1"/>
</dbReference>
<dbReference type="InterPro" id="IPR015943">
    <property type="entry name" value="WD40/YVTN_repeat-like_dom_sf"/>
</dbReference>
<reference evidence="4 5" key="1">
    <citation type="submission" date="2024-02" db="EMBL/GenBank/DDBJ databases">
        <title>Chromosome-scale genome assembly of the rough periwinkle Littorina saxatilis.</title>
        <authorList>
            <person name="De Jode A."/>
            <person name="Faria R."/>
            <person name="Formenti G."/>
            <person name="Sims Y."/>
            <person name="Smith T.P."/>
            <person name="Tracey A."/>
            <person name="Wood J.M.D."/>
            <person name="Zagrodzka Z.B."/>
            <person name="Johannesson K."/>
            <person name="Butlin R.K."/>
            <person name="Leder E.H."/>
        </authorList>
    </citation>
    <scope>NUCLEOTIDE SEQUENCE [LARGE SCALE GENOMIC DNA]</scope>
    <source>
        <strain evidence="4">Snail1</strain>
        <tissue evidence="4">Muscle</tissue>
    </source>
</reference>
<evidence type="ECO:0000256" key="3">
    <source>
        <dbReference type="PROSITE-ProRule" id="PRU00221"/>
    </source>
</evidence>
<dbReference type="EMBL" id="JBAMIC010000004">
    <property type="protein sequence ID" value="KAK7107923.1"/>
    <property type="molecule type" value="Genomic_DNA"/>
</dbReference>
<dbReference type="PROSITE" id="PS50294">
    <property type="entry name" value="WD_REPEATS_REGION"/>
    <property type="match status" value="1"/>
</dbReference>
<evidence type="ECO:0008006" key="6">
    <source>
        <dbReference type="Google" id="ProtNLM"/>
    </source>
</evidence>
<sequence>MTRFVGNLLRRDEVPRDSNSAPDSYYAPNTLLFISESSMAGVVPNKSIKTDGSKEPLPPPSPTYILRGAESPVTALEYTEPALGTLLSGCQNGTIHLWDLNSRRNEETFDAHNGKPVLYLKSEDASRLLMSHGRDGYFKFWKNVGPEFELDGKIEAEGDGFCPPVPLKQKKLTRLIALPGSDSVVNIFELNSRSLVRTLSSGASSGELGLCMCMCAIPNLAGNDESLLVGYESGKMILWDIGTGKIQHQAPVHADAVMCMAYSSPEFNKGLSGSVDEMLVAWSITEDGEIQTVNKLESTNAGFNDVKIRPDDRIAVTAGWDNNIRVFNMKSLRPLAILAYHRDSVHCVEFSENYMLAAGSKDHLISVWDIYRQV</sequence>
<dbReference type="PANTHER" id="PTHR19854:SF1">
    <property type="entry name" value="GUANINE NUCLEOTIDE-BINDING PROTEIN SUBUNIT BETA-LIKE PROTEIN 1"/>
    <property type="match status" value="1"/>
</dbReference>
<dbReference type="AlphaFoldDB" id="A0AAN9BME5"/>
<feature type="repeat" description="WD" evidence="3">
    <location>
        <begin position="338"/>
        <end position="374"/>
    </location>
</feature>
<dbReference type="PANTHER" id="PTHR19854">
    <property type="entry name" value="TRANSDUCIN BETA-LIKE 3"/>
    <property type="match status" value="1"/>
</dbReference>
<dbReference type="PROSITE" id="PS50082">
    <property type="entry name" value="WD_REPEATS_2"/>
    <property type="match status" value="2"/>
</dbReference>
<name>A0AAN9BME5_9CAEN</name>
<dbReference type="Pfam" id="PF00400">
    <property type="entry name" value="WD40"/>
    <property type="match status" value="3"/>
</dbReference>
<keyword evidence="2" id="KW-0677">Repeat</keyword>
<accession>A0AAN9BME5</accession>
<evidence type="ECO:0000256" key="2">
    <source>
        <dbReference type="ARBA" id="ARBA00022737"/>
    </source>
</evidence>
<evidence type="ECO:0000313" key="4">
    <source>
        <dbReference type="EMBL" id="KAK7107923.1"/>
    </source>
</evidence>
<dbReference type="SMART" id="SM00320">
    <property type="entry name" value="WD40"/>
    <property type="match status" value="6"/>
</dbReference>
<dbReference type="InterPro" id="IPR036322">
    <property type="entry name" value="WD40_repeat_dom_sf"/>
</dbReference>
<evidence type="ECO:0000256" key="1">
    <source>
        <dbReference type="ARBA" id="ARBA00022574"/>
    </source>
</evidence>
<proteinExistence type="predicted"/>
<dbReference type="Proteomes" id="UP001374579">
    <property type="component" value="Unassembled WGS sequence"/>
</dbReference>
<keyword evidence="1 3" id="KW-0853">WD repeat</keyword>
<comment type="caution">
    <text evidence="4">The sequence shown here is derived from an EMBL/GenBank/DDBJ whole genome shotgun (WGS) entry which is preliminary data.</text>
</comment>